<evidence type="ECO:0000256" key="1">
    <source>
        <dbReference type="ARBA" id="ARBA00004251"/>
    </source>
</evidence>
<keyword evidence="6 9" id="KW-1133">Transmembrane helix</keyword>
<dbReference type="SMART" id="SM00241">
    <property type="entry name" value="ZP"/>
    <property type="match status" value="1"/>
</dbReference>
<evidence type="ECO:0000256" key="9">
    <source>
        <dbReference type="SAM" id="Phobius"/>
    </source>
</evidence>
<evidence type="ECO:0000256" key="6">
    <source>
        <dbReference type="ARBA" id="ARBA00022989"/>
    </source>
</evidence>
<evidence type="ECO:0000256" key="4">
    <source>
        <dbReference type="ARBA" id="ARBA00022692"/>
    </source>
</evidence>
<accession>A0A158PI44</accession>
<name>A0A158PI44_ANGCS</name>
<feature type="compositionally biased region" description="Polar residues" evidence="8">
    <location>
        <begin position="116"/>
        <end position="138"/>
    </location>
</feature>
<proteinExistence type="predicted"/>
<dbReference type="PANTHER" id="PTHR22907">
    <property type="entry name" value="GH04558P"/>
    <property type="match status" value="1"/>
</dbReference>
<keyword evidence="2" id="KW-0193">Cuticle</keyword>
<reference evidence="11" key="1">
    <citation type="submission" date="2016-04" db="UniProtKB">
        <authorList>
            <consortium name="WormBaseParasite"/>
        </authorList>
    </citation>
    <scope>IDENTIFICATION</scope>
</reference>
<keyword evidence="5" id="KW-0732">Signal</keyword>
<evidence type="ECO:0000259" key="10">
    <source>
        <dbReference type="SMART" id="SM00241"/>
    </source>
</evidence>
<dbReference type="AlphaFoldDB" id="A0A158PI44"/>
<keyword evidence="4 9" id="KW-0812">Transmembrane</keyword>
<dbReference type="InterPro" id="IPR057475">
    <property type="entry name" value="CUT_C"/>
</dbReference>
<dbReference type="WBParaSite" id="ACOC_0000715501-mRNA-1">
    <property type="protein sequence ID" value="ACOC_0000715501-mRNA-1"/>
    <property type="gene ID" value="ACOC_0000715501"/>
</dbReference>
<feature type="transmembrane region" description="Helical" evidence="9">
    <location>
        <begin position="378"/>
        <end position="404"/>
    </location>
</feature>
<organism evidence="11">
    <name type="scientific">Angiostrongylus costaricensis</name>
    <name type="common">Nematode worm</name>
    <dbReference type="NCBI Taxonomy" id="334426"/>
    <lineage>
        <taxon>Eukaryota</taxon>
        <taxon>Metazoa</taxon>
        <taxon>Ecdysozoa</taxon>
        <taxon>Nematoda</taxon>
        <taxon>Chromadorea</taxon>
        <taxon>Rhabditida</taxon>
        <taxon>Rhabditina</taxon>
        <taxon>Rhabditomorpha</taxon>
        <taxon>Strongyloidea</taxon>
        <taxon>Metastrongylidae</taxon>
        <taxon>Angiostrongylus</taxon>
    </lineage>
</organism>
<sequence length="456" mass="50699">LDTSYLLQIFTSAAKQSDSLRFDNAVVGIPVISCERDRIRIEIETTRPFGGKVFVKGEYANRQCVRSYVDGIPSSPHGYPAFPEYDKVRLKNRKTTAKVGDTRLDNVHSKWPEHSAVNSTTEESTGNKNTTPNSDSSGSAWLGYGGVSAYLGAFGGSHKENIYSKSKSHEANNLPNLQHSGSQGLISLNCPEKCEPCVCAKEEQPQERKRRTTNHVELSVPLGACNAKRDRKLSPPTLAVSFVAVISFHESFITKLDRAYHIQCAYMEINKTLSTQINIGQEETSNVNGTAMPPVCDYHISSSDGRPIQSVHVGERVKHVWNCTTTVPKLYSMLVHSCFIEDGAGQRYEKNPTTCSELPQHLASSQTSWIPIEFCLSVAGFGILVSASTFLTTVTIGIALANIYMKSYIKYNMTILHVYRGDDDIRRGARLLFFFVSIAKKARKSVDVRDRWKAQR</sequence>
<comment type="subcellular location">
    <subcellularLocation>
        <location evidence="1">Cell membrane</location>
        <topology evidence="1">Single-pass type I membrane protein</topology>
    </subcellularLocation>
</comment>
<evidence type="ECO:0000256" key="3">
    <source>
        <dbReference type="ARBA" id="ARBA00022475"/>
    </source>
</evidence>
<dbReference type="InterPro" id="IPR051962">
    <property type="entry name" value="Cuticlin"/>
</dbReference>
<evidence type="ECO:0000256" key="7">
    <source>
        <dbReference type="ARBA" id="ARBA00023136"/>
    </source>
</evidence>
<evidence type="ECO:0000256" key="2">
    <source>
        <dbReference type="ARBA" id="ARBA00022460"/>
    </source>
</evidence>
<dbReference type="Pfam" id="PF25301">
    <property type="entry name" value="CUT_C"/>
    <property type="match status" value="1"/>
</dbReference>
<keyword evidence="3" id="KW-1003">Cell membrane</keyword>
<dbReference type="InterPro" id="IPR056953">
    <property type="entry name" value="CUT_N"/>
</dbReference>
<dbReference type="PANTHER" id="PTHR22907:SF54">
    <property type="entry name" value="GH04558P"/>
    <property type="match status" value="1"/>
</dbReference>
<dbReference type="GO" id="GO:0005886">
    <property type="term" value="C:plasma membrane"/>
    <property type="evidence" value="ECO:0007669"/>
    <property type="project" value="UniProtKB-SubCell"/>
</dbReference>
<feature type="region of interest" description="Disordered" evidence="8">
    <location>
        <begin position="105"/>
        <end position="138"/>
    </location>
</feature>
<dbReference type="GO" id="GO:0042302">
    <property type="term" value="F:structural constituent of cuticle"/>
    <property type="evidence" value="ECO:0007669"/>
    <property type="project" value="UniProtKB-KW"/>
</dbReference>
<evidence type="ECO:0000256" key="8">
    <source>
        <dbReference type="SAM" id="MobiDB-lite"/>
    </source>
</evidence>
<keyword evidence="7 9" id="KW-0472">Membrane</keyword>
<dbReference type="Pfam" id="PF25057">
    <property type="entry name" value="CUT_N"/>
    <property type="match status" value="2"/>
</dbReference>
<feature type="domain" description="ZP" evidence="10">
    <location>
        <begin position="167"/>
        <end position="378"/>
    </location>
</feature>
<protein>
    <submittedName>
        <fullName evidence="11">ZP domain-containing protein</fullName>
    </submittedName>
</protein>
<dbReference type="InterPro" id="IPR001507">
    <property type="entry name" value="ZP_dom"/>
</dbReference>
<evidence type="ECO:0000256" key="5">
    <source>
        <dbReference type="ARBA" id="ARBA00022729"/>
    </source>
</evidence>
<evidence type="ECO:0000313" key="11">
    <source>
        <dbReference type="WBParaSite" id="ACOC_0000715501-mRNA-1"/>
    </source>
</evidence>